<keyword evidence="10 13" id="KW-0486">Methionine biosynthesis</keyword>
<protein>
    <recommendedName>
        <fullName evidence="5 13">Homoserine dehydrogenase</fullName>
        <ecNumber evidence="4 13">1.1.1.3</ecNumber>
    </recommendedName>
</protein>
<feature type="binding site" evidence="12">
    <location>
        <position position="196"/>
    </location>
    <ligand>
        <name>L-homoserine</name>
        <dbReference type="ChEBI" id="CHEBI:57476"/>
    </ligand>
</feature>
<dbReference type="FunFam" id="3.30.360.10:FF:000005">
    <property type="entry name" value="Homoserine dehydrogenase"/>
    <property type="match status" value="1"/>
</dbReference>
<name>A0A6H3F7E1_9BACT</name>
<dbReference type="PROSITE" id="PS01042">
    <property type="entry name" value="HOMOSER_DHGENASE"/>
    <property type="match status" value="1"/>
</dbReference>
<keyword evidence="17" id="KW-1185">Reference proteome</keyword>
<evidence type="ECO:0000313" key="17">
    <source>
        <dbReference type="Proteomes" id="UP000292919"/>
    </source>
</evidence>
<dbReference type="NCBIfam" id="NF004976">
    <property type="entry name" value="PRK06349.1"/>
    <property type="match status" value="1"/>
</dbReference>
<dbReference type="PANTHER" id="PTHR43331:SF1">
    <property type="entry name" value="HOMOSERINE DEHYDROGENASE"/>
    <property type="match status" value="1"/>
</dbReference>
<dbReference type="Pfam" id="PF03447">
    <property type="entry name" value="NAD_binding_3"/>
    <property type="match status" value="1"/>
</dbReference>
<feature type="active site" description="Proton donor" evidence="11">
    <location>
        <position position="211"/>
    </location>
</feature>
<dbReference type="GO" id="GO:0004412">
    <property type="term" value="F:homoserine dehydrogenase activity"/>
    <property type="evidence" value="ECO:0007669"/>
    <property type="project" value="UniProtKB-EC"/>
</dbReference>
<evidence type="ECO:0000256" key="14">
    <source>
        <dbReference type="RuleBase" id="RU004171"/>
    </source>
</evidence>
<feature type="binding site" evidence="12">
    <location>
        <begin position="14"/>
        <end position="21"/>
    </location>
    <ligand>
        <name>NADP(+)</name>
        <dbReference type="ChEBI" id="CHEBI:58349"/>
    </ligand>
</feature>
<sequence>MTKNSDKPLVAALAGYGTVGGGLVRLLQENAEIIRHRTGRDIILKKVLVRDAAKARSVPLPPDAVLTTDPRELTDDPEIDVLVELMGGIDHARALIDRALDQGKHIVTANKALLAEEGLALFQKADRKKRVLRYEASVAGAIPIVETLKESLAGNRVLSLMGILNGTSNYILSAMTSDGVDFDLALKQAQELGYAEADPTLDIDGHDAAHKLILLIRLAFGAHYPYTALSVRGIRGLSSMDIRLAREFGYRIKLIGQAREALRPEGEEGPVRLEAGVFPALVYHKYLLARVGGVYNAIRVEGNASGPLFFHGRGAGDLPTAGAVLADLMAVAREERPNNTGFAGKELPKAAIVPPEEWRSCYYVRVMVEDTPGVLRDLSGCMAAEGISLAQVIQKSDEGHGVPLVFMTHETTAKAMSDALQRTMDAGLLREPAVYFRVLGGA</sequence>
<evidence type="ECO:0000256" key="1">
    <source>
        <dbReference type="ARBA" id="ARBA00005056"/>
    </source>
</evidence>
<dbReference type="PIRSF" id="PIRSF000098">
    <property type="entry name" value="Homoser_dehydrog"/>
    <property type="match status" value="1"/>
</dbReference>
<feature type="binding site" evidence="12">
    <location>
        <position position="111"/>
    </location>
    <ligand>
        <name>NADPH</name>
        <dbReference type="ChEBI" id="CHEBI:57783"/>
    </ligand>
</feature>
<dbReference type="Gene3D" id="3.30.360.10">
    <property type="entry name" value="Dihydrodipicolinate Reductase, domain 2"/>
    <property type="match status" value="1"/>
</dbReference>
<dbReference type="PROSITE" id="PS51671">
    <property type="entry name" value="ACT"/>
    <property type="match status" value="1"/>
</dbReference>
<evidence type="ECO:0000256" key="11">
    <source>
        <dbReference type="PIRSR" id="PIRSR000098-1"/>
    </source>
</evidence>
<dbReference type="UniPathway" id="UPA00051">
    <property type="reaction ID" value="UER00465"/>
</dbReference>
<dbReference type="EC" id="1.1.1.3" evidence="4 13"/>
<dbReference type="AlphaFoldDB" id="A0A6H3F7E1"/>
<dbReference type="SUPFAM" id="SSF51735">
    <property type="entry name" value="NAD(P)-binding Rossmann-fold domains"/>
    <property type="match status" value="1"/>
</dbReference>
<dbReference type="InterPro" id="IPR016204">
    <property type="entry name" value="HDH"/>
</dbReference>
<comment type="caution">
    <text evidence="16">The sequence shown here is derived from an EMBL/GenBank/DDBJ whole genome shotgun (WGS) entry which is preliminary data.</text>
</comment>
<dbReference type="GO" id="GO:0009088">
    <property type="term" value="P:threonine biosynthetic process"/>
    <property type="evidence" value="ECO:0007669"/>
    <property type="project" value="UniProtKB-UniPathway"/>
</dbReference>
<accession>A0A6H3F7E1</accession>
<dbReference type="InterPro" id="IPR005106">
    <property type="entry name" value="Asp/hSer_DH_NAD-bd"/>
</dbReference>
<dbReference type="GO" id="GO:0009086">
    <property type="term" value="P:methionine biosynthetic process"/>
    <property type="evidence" value="ECO:0007669"/>
    <property type="project" value="UniProtKB-KW"/>
</dbReference>
<dbReference type="Gene3D" id="3.30.70.260">
    <property type="match status" value="1"/>
</dbReference>
<reference evidence="16 17" key="1">
    <citation type="submission" date="2018-12" db="EMBL/GenBank/DDBJ databases">
        <title>First genome draft of Desulfovibrio legallis sp. nov.</title>
        <authorList>
            <person name="Ben Dhia O."/>
            <person name="Najjari A."/>
            <person name="Ferjani R."/>
            <person name="Fhoula I."/>
            <person name="Fardeau M.-L."/>
            <person name="Boudabbous A."/>
            <person name="Ouzari H.I."/>
        </authorList>
    </citation>
    <scope>NUCLEOTIDE SEQUENCE [LARGE SCALE GENOMIC DNA]</scope>
    <source>
        <strain evidence="16 17">H1T</strain>
    </source>
</reference>
<dbReference type="PANTHER" id="PTHR43331">
    <property type="entry name" value="HOMOSERINE DEHYDROGENASE"/>
    <property type="match status" value="1"/>
</dbReference>
<organism evidence="16 17">
    <name type="scientific">Desulfovibrio legallii</name>
    <dbReference type="NCBI Taxonomy" id="571438"/>
    <lineage>
        <taxon>Bacteria</taxon>
        <taxon>Pseudomonadati</taxon>
        <taxon>Thermodesulfobacteriota</taxon>
        <taxon>Desulfovibrionia</taxon>
        <taxon>Desulfovibrionales</taxon>
        <taxon>Desulfovibrionaceae</taxon>
        <taxon>Desulfovibrio</taxon>
    </lineage>
</organism>
<dbReference type="SUPFAM" id="SSF55347">
    <property type="entry name" value="Glyceraldehyde-3-phosphate dehydrogenase-like, C-terminal domain"/>
    <property type="match status" value="1"/>
</dbReference>
<dbReference type="InterPro" id="IPR002912">
    <property type="entry name" value="ACT_dom"/>
</dbReference>
<dbReference type="GO" id="GO:0050661">
    <property type="term" value="F:NADP binding"/>
    <property type="evidence" value="ECO:0007669"/>
    <property type="project" value="InterPro"/>
</dbReference>
<evidence type="ECO:0000256" key="4">
    <source>
        <dbReference type="ARBA" id="ARBA00013213"/>
    </source>
</evidence>
<evidence type="ECO:0000256" key="13">
    <source>
        <dbReference type="RuleBase" id="RU000579"/>
    </source>
</evidence>
<evidence type="ECO:0000256" key="6">
    <source>
        <dbReference type="ARBA" id="ARBA00022605"/>
    </source>
</evidence>
<evidence type="ECO:0000256" key="3">
    <source>
        <dbReference type="ARBA" id="ARBA00006753"/>
    </source>
</evidence>
<dbReference type="RefSeq" id="WP_118230833.1">
    <property type="nucleotide sequence ID" value="NZ_JAQDZC010000011.1"/>
</dbReference>
<evidence type="ECO:0000313" key="16">
    <source>
        <dbReference type="EMBL" id="TBH81420.1"/>
    </source>
</evidence>
<dbReference type="Pfam" id="PF01842">
    <property type="entry name" value="ACT"/>
    <property type="match status" value="1"/>
</dbReference>
<keyword evidence="8 12" id="KW-0521">NADP</keyword>
<dbReference type="Proteomes" id="UP000292919">
    <property type="component" value="Unassembled WGS sequence"/>
</dbReference>
<dbReference type="EMBL" id="SIXC01000002">
    <property type="protein sequence ID" value="TBH81420.1"/>
    <property type="molecule type" value="Genomic_DNA"/>
</dbReference>
<keyword evidence="7 13" id="KW-0791">Threonine biosynthesis</keyword>
<evidence type="ECO:0000256" key="12">
    <source>
        <dbReference type="PIRSR" id="PIRSR000098-2"/>
    </source>
</evidence>
<dbReference type="InterPro" id="IPR019811">
    <property type="entry name" value="HDH_CS"/>
</dbReference>
<dbReference type="CDD" id="cd04881">
    <property type="entry name" value="ACT_HSDH-Hom"/>
    <property type="match status" value="1"/>
</dbReference>
<comment type="similarity">
    <text evidence="3 14">Belongs to the homoserine dehydrogenase family.</text>
</comment>
<evidence type="ECO:0000256" key="7">
    <source>
        <dbReference type="ARBA" id="ARBA00022697"/>
    </source>
</evidence>
<dbReference type="InterPro" id="IPR001342">
    <property type="entry name" value="HDH_cat"/>
</dbReference>
<dbReference type="SUPFAM" id="SSF55021">
    <property type="entry name" value="ACT-like"/>
    <property type="match status" value="1"/>
</dbReference>
<evidence type="ECO:0000256" key="5">
    <source>
        <dbReference type="ARBA" id="ARBA00013376"/>
    </source>
</evidence>
<proteinExistence type="inferred from homology"/>
<keyword evidence="6 13" id="KW-0028">Amino-acid biosynthesis</keyword>
<comment type="pathway">
    <text evidence="2 13">Amino-acid biosynthesis; L-methionine biosynthesis via de novo pathway; L-homoserine from L-aspartate: step 3/3.</text>
</comment>
<dbReference type="InterPro" id="IPR045865">
    <property type="entry name" value="ACT-like_dom_sf"/>
</dbReference>
<dbReference type="InterPro" id="IPR036291">
    <property type="entry name" value="NAD(P)-bd_dom_sf"/>
</dbReference>
<evidence type="ECO:0000256" key="2">
    <source>
        <dbReference type="ARBA" id="ARBA00005062"/>
    </source>
</evidence>
<gene>
    <name evidence="16" type="ORF">EB812_01255</name>
</gene>
<dbReference type="Pfam" id="PF00742">
    <property type="entry name" value="Homoserine_dh"/>
    <property type="match status" value="1"/>
</dbReference>
<dbReference type="UniPathway" id="UPA00050">
    <property type="reaction ID" value="UER00063"/>
</dbReference>
<keyword evidence="9 13" id="KW-0560">Oxidoreductase</keyword>
<evidence type="ECO:0000256" key="10">
    <source>
        <dbReference type="ARBA" id="ARBA00023167"/>
    </source>
</evidence>
<evidence type="ECO:0000256" key="8">
    <source>
        <dbReference type="ARBA" id="ARBA00022857"/>
    </source>
</evidence>
<comment type="pathway">
    <text evidence="1 13">Amino-acid biosynthesis; L-threonine biosynthesis; L-threonine from L-aspartate: step 3/5.</text>
</comment>
<comment type="catalytic activity">
    <reaction evidence="13">
        <text>L-homoserine + NADP(+) = L-aspartate 4-semialdehyde + NADPH + H(+)</text>
        <dbReference type="Rhea" id="RHEA:15761"/>
        <dbReference type="ChEBI" id="CHEBI:15378"/>
        <dbReference type="ChEBI" id="CHEBI:57476"/>
        <dbReference type="ChEBI" id="CHEBI:57783"/>
        <dbReference type="ChEBI" id="CHEBI:58349"/>
        <dbReference type="ChEBI" id="CHEBI:537519"/>
        <dbReference type="EC" id="1.1.1.3"/>
    </reaction>
</comment>
<feature type="domain" description="ACT" evidence="15">
    <location>
        <begin position="363"/>
        <end position="442"/>
    </location>
</feature>
<dbReference type="Gene3D" id="3.40.50.720">
    <property type="entry name" value="NAD(P)-binding Rossmann-like Domain"/>
    <property type="match status" value="1"/>
</dbReference>
<evidence type="ECO:0000256" key="9">
    <source>
        <dbReference type="ARBA" id="ARBA00023002"/>
    </source>
</evidence>
<evidence type="ECO:0000259" key="15">
    <source>
        <dbReference type="PROSITE" id="PS51671"/>
    </source>
</evidence>